<sequence>MELHITISDYDFTFNASSDRYLTLIPEKIVQQILRQSTVNYLEESKGSHGPNRMAWRARSSLRAIFCPPLL</sequence>
<evidence type="ECO:0000313" key="1">
    <source>
        <dbReference type="EMBL" id="KYO45558.1"/>
    </source>
</evidence>
<comment type="caution">
    <text evidence="1">The sequence shown here is derived from an EMBL/GenBank/DDBJ whole genome shotgun (WGS) entry which is preliminary data.</text>
</comment>
<reference evidence="1 2" key="1">
    <citation type="journal article" date="2012" name="Genome Biol.">
        <title>Sequencing three crocodilian genomes to illuminate the evolution of archosaurs and amniotes.</title>
        <authorList>
            <person name="St John J.A."/>
            <person name="Braun E.L."/>
            <person name="Isberg S.R."/>
            <person name="Miles L.G."/>
            <person name="Chong A.Y."/>
            <person name="Gongora J."/>
            <person name="Dalzell P."/>
            <person name="Moran C."/>
            <person name="Bed'hom B."/>
            <person name="Abzhanov A."/>
            <person name="Burgess S.C."/>
            <person name="Cooksey A.M."/>
            <person name="Castoe T.A."/>
            <person name="Crawford N.G."/>
            <person name="Densmore L.D."/>
            <person name="Drew J.C."/>
            <person name="Edwards S.V."/>
            <person name="Faircloth B.C."/>
            <person name="Fujita M.K."/>
            <person name="Greenwold M.J."/>
            <person name="Hoffmann F.G."/>
            <person name="Howard J.M."/>
            <person name="Iguchi T."/>
            <person name="Janes D.E."/>
            <person name="Khan S.Y."/>
            <person name="Kohno S."/>
            <person name="de Koning A.J."/>
            <person name="Lance S.L."/>
            <person name="McCarthy F.M."/>
            <person name="McCormack J.E."/>
            <person name="Merchant M.E."/>
            <person name="Peterson D.G."/>
            <person name="Pollock D.D."/>
            <person name="Pourmand N."/>
            <person name="Raney B.J."/>
            <person name="Roessler K.A."/>
            <person name="Sanford J.R."/>
            <person name="Sawyer R.H."/>
            <person name="Schmidt C.J."/>
            <person name="Triplett E.W."/>
            <person name="Tuberville T.D."/>
            <person name="Venegas-Anaya M."/>
            <person name="Howard J.T."/>
            <person name="Jarvis E.D."/>
            <person name="Guillette L.J.Jr."/>
            <person name="Glenn T.C."/>
            <person name="Green R.E."/>
            <person name="Ray D.A."/>
        </authorList>
    </citation>
    <scope>NUCLEOTIDE SEQUENCE [LARGE SCALE GENOMIC DNA]</scope>
    <source>
        <strain evidence="1">KSC_2009_1</strain>
    </source>
</reference>
<proteinExistence type="predicted"/>
<dbReference type="AlphaFoldDB" id="A0A151P935"/>
<organism evidence="1 2">
    <name type="scientific">Alligator mississippiensis</name>
    <name type="common">American alligator</name>
    <dbReference type="NCBI Taxonomy" id="8496"/>
    <lineage>
        <taxon>Eukaryota</taxon>
        <taxon>Metazoa</taxon>
        <taxon>Chordata</taxon>
        <taxon>Craniata</taxon>
        <taxon>Vertebrata</taxon>
        <taxon>Euteleostomi</taxon>
        <taxon>Archelosauria</taxon>
        <taxon>Archosauria</taxon>
        <taxon>Crocodylia</taxon>
        <taxon>Alligatoridae</taxon>
        <taxon>Alligatorinae</taxon>
        <taxon>Alligator</taxon>
    </lineage>
</organism>
<accession>A0A151P935</accession>
<gene>
    <name evidence="1" type="ORF">Y1Q_0015197</name>
</gene>
<dbReference type="Proteomes" id="UP000050525">
    <property type="component" value="Unassembled WGS sequence"/>
</dbReference>
<dbReference type="EMBL" id="AKHW03000563">
    <property type="protein sequence ID" value="KYO45558.1"/>
    <property type="molecule type" value="Genomic_DNA"/>
</dbReference>
<keyword evidence="2" id="KW-1185">Reference proteome</keyword>
<evidence type="ECO:0000313" key="2">
    <source>
        <dbReference type="Proteomes" id="UP000050525"/>
    </source>
</evidence>
<name>A0A151P935_ALLMI</name>
<protein>
    <submittedName>
        <fullName evidence="1">Uncharacterized protein</fullName>
    </submittedName>
</protein>